<keyword evidence="3" id="KW-0547">Nucleotide-binding</keyword>
<dbReference type="InterPro" id="IPR004344">
    <property type="entry name" value="TTL/TTLL_fam"/>
</dbReference>
<evidence type="ECO:0000256" key="2">
    <source>
        <dbReference type="ARBA" id="ARBA00022598"/>
    </source>
</evidence>
<proteinExistence type="inferred from homology"/>
<dbReference type="AlphaFoldDB" id="A0A0N4VUN9"/>
<dbReference type="PANTHER" id="PTHR12241">
    <property type="entry name" value="TUBULIN POLYGLUTAMYLASE"/>
    <property type="match status" value="1"/>
</dbReference>
<sequence length="107" mass="12523">MKYRFLFNWTVKDVADPFLMKNQLKFDFRVYGVIKSINPLSIYGRDASISHRKVPKPTLSNFENLYAHLTNYSLNKVDQSYIHSLSLMDHTSWSKGLLSTVFEQMAK</sequence>
<accession>A0A0N4VUN9</accession>
<dbReference type="PROSITE" id="PS51221">
    <property type="entry name" value="TTL"/>
    <property type="match status" value="1"/>
</dbReference>
<dbReference type="GO" id="GO:0015631">
    <property type="term" value="F:tubulin binding"/>
    <property type="evidence" value="ECO:0007669"/>
    <property type="project" value="TreeGrafter"/>
</dbReference>
<dbReference type="GO" id="GO:0070740">
    <property type="term" value="F:tubulin-glutamic acid ligase activity"/>
    <property type="evidence" value="ECO:0007669"/>
    <property type="project" value="TreeGrafter"/>
</dbReference>
<reference evidence="5" key="1">
    <citation type="submission" date="2017-02" db="UniProtKB">
        <authorList>
            <consortium name="WormBaseParasite"/>
        </authorList>
    </citation>
    <scope>IDENTIFICATION</scope>
</reference>
<dbReference type="GO" id="GO:0036064">
    <property type="term" value="C:ciliary basal body"/>
    <property type="evidence" value="ECO:0007669"/>
    <property type="project" value="TreeGrafter"/>
</dbReference>
<evidence type="ECO:0000256" key="1">
    <source>
        <dbReference type="ARBA" id="ARBA00006820"/>
    </source>
</evidence>
<comment type="similarity">
    <text evidence="1">Belongs to the tubulin--tyrosine ligase family.</text>
</comment>
<name>A0A0N4VUN9_HAEPC</name>
<dbReference type="GO" id="GO:0000226">
    <property type="term" value="P:microtubule cytoskeleton organization"/>
    <property type="evidence" value="ECO:0007669"/>
    <property type="project" value="TreeGrafter"/>
</dbReference>
<evidence type="ECO:0000313" key="5">
    <source>
        <dbReference type="WBParaSite" id="HPLM_0000100601-mRNA-1"/>
    </source>
</evidence>
<keyword evidence="4" id="KW-0067">ATP-binding</keyword>
<evidence type="ECO:0000256" key="4">
    <source>
        <dbReference type="ARBA" id="ARBA00022840"/>
    </source>
</evidence>
<dbReference type="WBParaSite" id="HPLM_0000100601-mRNA-1">
    <property type="protein sequence ID" value="HPLM_0000100601-mRNA-1"/>
    <property type="gene ID" value="HPLM_0000100601"/>
</dbReference>
<organism evidence="5">
    <name type="scientific">Haemonchus placei</name>
    <name type="common">Barber's pole worm</name>
    <dbReference type="NCBI Taxonomy" id="6290"/>
    <lineage>
        <taxon>Eukaryota</taxon>
        <taxon>Metazoa</taxon>
        <taxon>Ecdysozoa</taxon>
        <taxon>Nematoda</taxon>
        <taxon>Chromadorea</taxon>
        <taxon>Rhabditida</taxon>
        <taxon>Rhabditina</taxon>
        <taxon>Rhabditomorpha</taxon>
        <taxon>Strongyloidea</taxon>
        <taxon>Trichostrongylidae</taxon>
        <taxon>Haemonchus</taxon>
    </lineage>
</organism>
<dbReference type="Gene3D" id="3.30.470.20">
    <property type="entry name" value="ATP-grasp fold, B domain"/>
    <property type="match status" value="1"/>
</dbReference>
<keyword evidence="2" id="KW-0436">Ligase</keyword>
<evidence type="ECO:0000256" key="3">
    <source>
        <dbReference type="ARBA" id="ARBA00022741"/>
    </source>
</evidence>
<dbReference type="GO" id="GO:0005524">
    <property type="term" value="F:ATP binding"/>
    <property type="evidence" value="ECO:0007669"/>
    <property type="project" value="UniProtKB-KW"/>
</dbReference>
<dbReference type="PANTHER" id="PTHR12241:SF154">
    <property type="entry name" value="TUBULIN POLYGLUTAMYLASE TTLL11"/>
    <property type="match status" value="1"/>
</dbReference>
<protein>
    <submittedName>
        <fullName evidence="5">Uncharacterized protein</fullName>
    </submittedName>
</protein>
<dbReference type="GO" id="GO:0019098">
    <property type="term" value="P:reproductive behavior"/>
    <property type="evidence" value="ECO:0007669"/>
    <property type="project" value="UniProtKB-ARBA"/>
</dbReference>
<dbReference type="Pfam" id="PF03133">
    <property type="entry name" value="TTL"/>
    <property type="match status" value="1"/>
</dbReference>